<dbReference type="EMBL" id="SPLM01000146">
    <property type="protein sequence ID" value="TMW56012.1"/>
    <property type="molecule type" value="Genomic_DNA"/>
</dbReference>
<keyword evidence="2" id="KW-0812">Transmembrane</keyword>
<evidence type="ECO:0000313" key="3">
    <source>
        <dbReference type="EMBL" id="TMW56012.1"/>
    </source>
</evidence>
<proteinExistence type="predicted"/>
<keyword evidence="4" id="KW-1185">Reference proteome</keyword>
<reference evidence="3" key="1">
    <citation type="submission" date="2019-03" db="EMBL/GenBank/DDBJ databases">
        <title>Long read genome sequence of the mycoparasitic Pythium oligandrum ATCC 38472 isolated from sugarbeet rhizosphere.</title>
        <authorList>
            <person name="Gaulin E."/>
        </authorList>
    </citation>
    <scope>NUCLEOTIDE SEQUENCE</scope>
    <source>
        <strain evidence="3">ATCC 38472_TT</strain>
    </source>
</reference>
<gene>
    <name evidence="3" type="ORF">Poli38472_008660</name>
</gene>
<evidence type="ECO:0000256" key="2">
    <source>
        <dbReference type="SAM" id="Phobius"/>
    </source>
</evidence>
<dbReference type="AlphaFoldDB" id="A0A8K1FDW4"/>
<name>A0A8K1FDW4_PYTOL</name>
<dbReference type="Pfam" id="PF06522">
    <property type="entry name" value="B12D"/>
    <property type="match status" value="1"/>
</dbReference>
<evidence type="ECO:0008006" key="5">
    <source>
        <dbReference type="Google" id="ProtNLM"/>
    </source>
</evidence>
<protein>
    <recommendedName>
        <fullName evidence="5">NADH-ubiquinone reductase complex 1 MLRQ subunit</fullName>
    </recommendedName>
</protein>
<evidence type="ECO:0000256" key="1">
    <source>
        <dbReference type="SAM" id="MobiDB-lite"/>
    </source>
</evidence>
<dbReference type="OrthoDB" id="154060at2759"/>
<keyword evidence="2" id="KW-1133">Transmembrane helix</keyword>
<accession>A0A8K1FDW4</accession>
<organism evidence="3 4">
    <name type="scientific">Pythium oligandrum</name>
    <name type="common">Mycoparasitic fungus</name>
    <dbReference type="NCBI Taxonomy" id="41045"/>
    <lineage>
        <taxon>Eukaryota</taxon>
        <taxon>Sar</taxon>
        <taxon>Stramenopiles</taxon>
        <taxon>Oomycota</taxon>
        <taxon>Peronosporomycetes</taxon>
        <taxon>Pythiales</taxon>
        <taxon>Pythiaceae</taxon>
        <taxon>Pythium</taxon>
    </lineage>
</organism>
<dbReference type="Proteomes" id="UP000794436">
    <property type="component" value="Unassembled WGS sequence"/>
</dbReference>
<sequence>MVAARATRSGISLLKLWTTDKGTFPIVLIAAGAATAASVVATRYLFFNPDVYFDKERRFAHMHHDGDVGSRWRQFRFRFANYDRNPINQSRQYDPLYEKPENQAVKR</sequence>
<dbReference type="InterPro" id="IPR010530">
    <property type="entry name" value="B12D"/>
</dbReference>
<evidence type="ECO:0000313" key="4">
    <source>
        <dbReference type="Proteomes" id="UP000794436"/>
    </source>
</evidence>
<keyword evidence="2" id="KW-0472">Membrane</keyword>
<comment type="caution">
    <text evidence="3">The sequence shown here is derived from an EMBL/GenBank/DDBJ whole genome shotgun (WGS) entry which is preliminary data.</text>
</comment>
<feature type="region of interest" description="Disordered" evidence="1">
    <location>
        <begin position="86"/>
        <end position="107"/>
    </location>
</feature>
<feature type="transmembrane region" description="Helical" evidence="2">
    <location>
        <begin position="24"/>
        <end position="47"/>
    </location>
</feature>